<evidence type="ECO:0000256" key="7">
    <source>
        <dbReference type="SAM" id="MobiDB-lite"/>
    </source>
</evidence>
<dbReference type="GO" id="GO:0007165">
    <property type="term" value="P:signal transduction"/>
    <property type="evidence" value="ECO:0007669"/>
    <property type="project" value="InterPro"/>
</dbReference>
<feature type="region of interest" description="Disordered" evidence="7">
    <location>
        <begin position="253"/>
        <end position="272"/>
    </location>
</feature>
<accession>A0A914CKC8</accession>
<feature type="region of interest" description="Disordered" evidence="7">
    <location>
        <begin position="1"/>
        <end position="27"/>
    </location>
</feature>
<dbReference type="InterPro" id="IPR000961">
    <property type="entry name" value="AGC-kinase_C"/>
</dbReference>
<proteinExistence type="inferred from homology"/>
<dbReference type="GO" id="GO:0004703">
    <property type="term" value="F:G protein-coupled receptor kinase activity"/>
    <property type="evidence" value="ECO:0007669"/>
    <property type="project" value="InterPro"/>
</dbReference>
<protein>
    <recommendedName>
        <fullName evidence="6">G protein-coupled receptor kinase</fullName>
        <ecNumber evidence="6">2.7.11.-</ecNumber>
    </recommendedName>
</protein>
<dbReference type="Proteomes" id="UP000887540">
    <property type="component" value="Unplaced"/>
</dbReference>
<dbReference type="Gene3D" id="1.10.510.10">
    <property type="entry name" value="Transferase(Phosphotransferase) domain 1"/>
    <property type="match status" value="1"/>
</dbReference>
<dbReference type="SUPFAM" id="SSF56112">
    <property type="entry name" value="Protein kinase-like (PK-like)"/>
    <property type="match status" value="1"/>
</dbReference>
<feature type="compositionally biased region" description="Basic and acidic residues" evidence="7">
    <location>
        <begin position="263"/>
        <end position="272"/>
    </location>
</feature>
<dbReference type="PRINTS" id="PR00717">
    <property type="entry name" value="GPCRKINASE"/>
</dbReference>
<evidence type="ECO:0000256" key="5">
    <source>
        <dbReference type="ARBA" id="ARBA00022840"/>
    </source>
</evidence>
<dbReference type="GO" id="GO:0005524">
    <property type="term" value="F:ATP binding"/>
    <property type="evidence" value="ECO:0007669"/>
    <property type="project" value="UniProtKB-KW"/>
</dbReference>
<keyword evidence="2 6" id="KW-0808">Transferase</keyword>
<evidence type="ECO:0000256" key="1">
    <source>
        <dbReference type="ARBA" id="ARBA00022527"/>
    </source>
</evidence>
<keyword evidence="4 6" id="KW-0418">Kinase</keyword>
<evidence type="ECO:0000313" key="9">
    <source>
        <dbReference type="Proteomes" id="UP000887540"/>
    </source>
</evidence>
<evidence type="ECO:0000313" key="10">
    <source>
        <dbReference type="WBParaSite" id="ACRNAN_scaffold11548.g23462.t2"/>
    </source>
</evidence>
<evidence type="ECO:0000256" key="6">
    <source>
        <dbReference type="RuleBase" id="RU000308"/>
    </source>
</evidence>
<dbReference type="WBParaSite" id="ACRNAN_scaffold11548.g23462.t2">
    <property type="protein sequence ID" value="ACRNAN_scaffold11548.g23462.t2"/>
    <property type="gene ID" value="ACRNAN_scaffold11548.g23462"/>
</dbReference>
<sequence length="325" mass="36788">MAPFRQRKEKVKREEVERRVREDQEKYSEKFSDAARTLCRGLLHKEPSFRLGCRKIGRPEDGAEELRAHPFFHTGDPITGREPVPWKKMEAGKLTPPFCPDPRAVYAKDVLDIEQFSTVKGIRLDTNDNSFYDKFNTGAVSIPWQSEMIETECFPELNVFYTNGQLVPDLRPEGFAPINNHHTNSAGKSASGFFSKLFRRKVKARSNSAYNPASLGLTSSNCRLCTNTKNCKCNTCKSLHDLRNIDGQIASHRSDLNNHNNHQHHDSTDSAEVIRHLSSVNLTEVKENEIKREKSKPRGSLGTALIEKPALMKHRNSAVSAISDK</sequence>
<evidence type="ECO:0000256" key="4">
    <source>
        <dbReference type="ARBA" id="ARBA00022777"/>
    </source>
</evidence>
<dbReference type="AlphaFoldDB" id="A0A914CKC8"/>
<feature type="region of interest" description="Disordered" evidence="7">
    <location>
        <begin position="288"/>
        <end position="309"/>
    </location>
</feature>
<feature type="domain" description="AGC-kinase C-terminal" evidence="8">
    <location>
        <begin position="82"/>
        <end position="147"/>
    </location>
</feature>
<dbReference type="InterPro" id="IPR011009">
    <property type="entry name" value="Kinase-like_dom_sf"/>
</dbReference>
<keyword evidence="9" id="KW-1185">Reference proteome</keyword>
<dbReference type="SMART" id="SM00133">
    <property type="entry name" value="S_TK_X"/>
    <property type="match status" value="1"/>
</dbReference>
<feature type="compositionally biased region" description="Basic residues" evidence="7">
    <location>
        <begin position="1"/>
        <end position="10"/>
    </location>
</feature>
<dbReference type="GO" id="GO:0005737">
    <property type="term" value="C:cytoplasm"/>
    <property type="evidence" value="ECO:0007669"/>
    <property type="project" value="TreeGrafter"/>
</dbReference>
<reference evidence="10" key="1">
    <citation type="submission" date="2022-11" db="UniProtKB">
        <authorList>
            <consortium name="WormBaseParasite"/>
        </authorList>
    </citation>
    <scope>IDENTIFICATION</scope>
</reference>
<evidence type="ECO:0000259" key="8">
    <source>
        <dbReference type="PROSITE" id="PS51285"/>
    </source>
</evidence>
<dbReference type="PROSITE" id="PS51285">
    <property type="entry name" value="AGC_KINASE_CTER"/>
    <property type="match status" value="1"/>
</dbReference>
<dbReference type="GO" id="GO:0009966">
    <property type="term" value="P:regulation of signal transduction"/>
    <property type="evidence" value="ECO:0007669"/>
    <property type="project" value="TreeGrafter"/>
</dbReference>
<keyword evidence="1 6" id="KW-0723">Serine/threonine-protein kinase</keyword>
<name>A0A914CKC8_9BILA</name>
<dbReference type="Gene3D" id="3.30.200.20">
    <property type="entry name" value="Phosphorylase Kinase, domain 1"/>
    <property type="match status" value="1"/>
</dbReference>
<dbReference type="InterPro" id="IPR000239">
    <property type="entry name" value="GPCR_kinase"/>
</dbReference>
<evidence type="ECO:0000256" key="3">
    <source>
        <dbReference type="ARBA" id="ARBA00022741"/>
    </source>
</evidence>
<dbReference type="PANTHER" id="PTHR24355:SF28">
    <property type="entry name" value="G PROTEIN-COUPLED RECEPTOR KINASE 2"/>
    <property type="match status" value="1"/>
</dbReference>
<dbReference type="PANTHER" id="PTHR24355">
    <property type="entry name" value="G PROTEIN-COUPLED RECEPTOR KINASE/RIBOSOMAL PROTEIN S6 KINASE"/>
    <property type="match status" value="1"/>
</dbReference>
<evidence type="ECO:0000256" key="2">
    <source>
        <dbReference type="ARBA" id="ARBA00022679"/>
    </source>
</evidence>
<keyword evidence="3 6" id="KW-0547">Nucleotide-binding</keyword>
<feature type="compositionally biased region" description="Basic and acidic residues" evidence="7">
    <location>
        <begin position="11"/>
        <end position="27"/>
    </location>
</feature>
<comment type="similarity">
    <text evidence="6">Belongs to the protein kinase superfamily. AGC Ser/Thr protein kinase family. GPRK subfamily.</text>
</comment>
<organism evidence="9 10">
    <name type="scientific">Acrobeloides nanus</name>
    <dbReference type="NCBI Taxonomy" id="290746"/>
    <lineage>
        <taxon>Eukaryota</taxon>
        <taxon>Metazoa</taxon>
        <taxon>Ecdysozoa</taxon>
        <taxon>Nematoda</taxon>
        <taxon>Chromadorea</taxon>
        <taxon>Rhabditida</taxon>
        <taxon>Tylenchina</taxon>
        <taxon>Cephalobomorpha</taxon>
        <taxon>Cephaloboidea</taxon>
        <taxon>Cephalobidae</taxon>
        <taxon>Acrobeloides</taxon>
    </lineage>
</organism>
<dbReference type="EC" id="2.7.11.-" evidence="6"/>
<keyword evidence="5 6" id="KW-0067">ATP-binding</keyword>